<gene>
    <name evidence="1" type="ORF">FKW44_005293</name>
</gene>
<proteinExistence type="predicted"/>
<accession>A0A7T8KBR5</accession>
<sequence length="60" mass="7263">KIYETKMCTVCRLYKDECFAPPDTFFQFFWSVMALSTFWFADPCLMEYGDSFYENLNEIE</sequence>
<dbReference type="Proteomes" id="UP000595437">
    <property type="component" value="Chromosome 3"/>
</dbReference>
<dbReference type="AlphaFoldDB" id="A0A7T8KBR5"/>
<feature type="non-terminal residue" evidence="1">
    <location>
        <position position="1"/>
    </location>
</feature>
<protein>
    <submittedName>
        <fullName evidence="1">Uncharacterized protein</fullName>
    </submittedName>
</protein>
<keyword evidence="2" id="KW-1185">Reference proteome</keyword>
<evidence type="ECO:0000313" key="1">
    <source>
        <dbReference type="EMBL" id="QQP52979.1"/>
    </source>
</evidence>
<reference evidence="2" key="1">
    <citation type="submission" date="2021-01" db="EMBL/GenBank/DDBJ databases">
        <title>Caligus Genome Assembly.</title>
        <authorList>
            <person name="Gallardo-Escarate C."/>
        </authorList>
    </citation>
    <scope>NUCLEOTIDE SEQUENCE [LARGE SCALE GENOMIC DNA]</scope>
</reference>
<dbReference type="EMBL" id="CP045892">
    <property type="protein sequence ID" value="QQP52979.1"/>
    <property type="molecule type" value="Genomic_DNA"/>
</dbReference>
<name>A0A7T8KBR5_CALRO</name>
<organism evidence="1 2">
    <name type="scientific">Caligus rogercresseyi</name>
    <name type="common">Sea louse</name>
    <dbReference type="NCBI Taxonomy" id="217165"/>
    <lineage>
        <taxon>Eukaryota</taxon>
        <taxon>Metazoa</taxon>
        <taxon>Ecdysozoa</taxon>
        <taxon>Arthropoda</taxon>
        <taxon>Crustacea</taxon>
        <taxon>Multicrustacea</taxon>
        <taxon>Hexanauplia</taxon>
        <taxon>Copepoda</taxon>
        <taxon>Siphonostomatoida</taxon>
        <taxon>Caligidae</taxon>
        <taxon>Caligus</taxon>
    </lineage>
</organism>
<evidence type="ECO:0000313" key="2">
    <source>
        <dbReference type="Proteomes" id="UP000595437"/>
    </source>
</evidence>